<organism evidence="2 3">
    <name type="scientific">Olpidium bornovanus</name>
    <dbReference type="NCBI Taxonomy" id="278681"/>
    <lineage>
        <taxon>Eukaryota</taxon>
        <taxon>Fungi</taxon>
        <taxon>Fungi incertae sedis</taxon>
        <taxon>Olpidiomycota</taxon>
        <taxon>Olpidiomycotina</taxon>
        <taxon>Olpidiomycetes</taxon>
        <taxon>Olpidiales</taxon>
        <taxon>Olpidiaceae</taxon>
        <taxon>Olpidium</taxon>
    </lineage>
</organism>
<feature type="compositionally biased region" description="Gly residues" evidence="1">
    <location>
        <begin position="122"/>
        <end position="133"/>
    </location>
</feature>
<name>A0A8H7ZLS0_9FUNG</name>
<protein>
    <submittedName>
        <fullName evidence="2">Uncharacterized protein</fullName>
    </submittedName>
</protein>
<feature type="region of interest" description="Disordered" evidence="1">
    <location>
        <begin position="166"/>
        <end position="203"/>
    </location>
</feature>
<dbReference type="EMBL" id="JAEFCI010013368">
    <property type="protein sequence ID" value="KAG5455446.1"/>
    <property type="molecule type" value="Genomic_DNA"/>
</dbReference>
<evidence type="ECO:0000256" key="1">
    <source>
        <dbReference type="SAM" id="MobiDB-lite"/>
    </source>
</evidence>
<comment type="caution">
    <text evidence="2">The sequence shown here is derived from an EMBL/GenBank/DDBJ whole genome shotgun (WGS) entry which is preliminary data.</text>
</comment>
<dbReference type="AlphaFoldDB" id="A0A8H7ZLS0"/>
<accession>A0A8H7ZLS0</accession>
<sequence>MTSAPWPRLHLDVSRAYIKRVAFAHFLNLNRTSRPRSGPTSRPRARACKYEFPDKAARRFRTALVTPRYRPGSGVLFPLGLCKNTIQLNYGPPTPALSTPHKNGNGGARRRRRRRGAAAASGRGGRGRGGGPANIGRAAAEHPAGLGHRAPAPPGRRAGRLLPVAAAPAGRPDPRPGLAGLGGASPRAGSQPEGAHGRGRRGGETGLAHVLIVLPLEGALNREGAERECGASLRLELMPPAWRFRRLLENPGDGRGDRPSKRLPSPAQCSCHRVIHMLPPLVLCGRAGRGAPDAREAGKDADGGG</sequence>
<dbReference type="Proteomes" id="UP000673691">
    <property type="component" value="Unassembled WGS sequence"/>
</dbReference>
<reference evidence="2 3" key="1">
    <citation type="journal article" name="Sci. Rep.">
        <title>Genome-scale phylogenetic analyses confirm Olpidium as the closest living zoosporic fungus to the non-flagellated, terrestrial fungi.</title>
        <authorList>
            <person name="Chang Y."/>
            <person name="Rochon D."/>
            <person name="Sekimoto S."/>
            <person name="Wang Y."/>
            <person name="Chovatia M."/>
            <person name="Sandor L."/>
            <person name="Salamov A."/>
            <person name="Grigoriev I.V."/>
            <person name="Stajich J.E."/>
            <person name="Spatafora J.W."/>
        </authorList>
    </citation>
    <scope>NUCLEOTIDE SEQUENCE [LARGE SCALE GENOMIC DNA]</scope>
    <source>
        <strain evidence="2">S191</strain>
    </source>
</reference>
<proteinExistence type="predicted"/>
<keyword evidence="3" id="KW-1185">Reference proteome</keyword>
<evidence type="ECO:0000313" key="3">
    <source>
        <dbReference type="Proteomes" id="UP000673691"/>
    </source>
</evidence>
<gene>
    <name evidence="2" type="ORF">BJ554DRAFT_5135</name>
</gene>
<evidence type="ECO:0000313" key="2">
    <source>
        <dbReference type="EMBL" id="KAG5455446.1"/>
    </source>
</evidence>
<feature type="region of interest" description="Disordered" evidence="1">
    <location>
        <begin position="92"/>
        <end position="138"/>
    </location>
</feature>